<evidence type="ECO:0000256" key="1">
    <source>
        <dbReference type="ARBA" id="ARBA00022737"/>
    </source>
</evidence>
<organism evidence="3 4">
    <name type="scientific">Amborella trichopoda</name>
    <dbReference type="NCBI Taxonomy" id="13333"/>
    <lineage>
        <taxon>Eukaryota</taxon>
        <taxon>Viridiplantae</taxon>
        <taxon>Streptophyta</taxon>
        <taxon>Embryophyta</taxon>
        <taxon>Tracheophyta</taxon>
        <taxon>Spermatophyta</taxon>
        <taxon>Magnoliopsida</taxon>
        <taxon>Amborellales</taxon>
        <taxon>Amborellaceae</taxon>
        <taxon>Amborella</taxon>
    </lineage>
</organism>
<evidence type="ECO:0000313" key="3">
    <source>
        <dbReference type="EMBL" id="ERN05878.1"/>
    </source>
</evidence>
<dbReference type="Pfam" id="PF01535">
    <property type="entry name" value="PPR"/>
    <property type="match status" value="5"/>
</dbReference>
<gene>
    <name evidence="3" type="ORF">AMTR_s00006p00265460</name>
</gene>
<dbReference type="FunFam" id="1.25.40.10:FF:000158">
    <property type="entry name" value="pentatricopeptide repeat-containing protein At2g33680"/>
    <property type="match status" value="1"/>
</dbReference>
<dbReference type="GO" id="GO:0099402">
    <property type="term" value="P:plant organ development"/>
    <property type="evidence" value="ECO:0007669"/>
    <property type="project" value="UniProtKB-ARBA"/>
</dbReference>
<feature type="repeat" description="PPR" evidence="2">
    <location>
        <begin position="157"/>
        <end position="187"/>
    </location>
</feature>
<evidence type="ECO:0000256" key="2">
    <source>
        <dbReference type="PROSITE-ProRule" id="PRU00708"/>
    </source>
</evidence>
<protein>
    <recommendedName>
        <fullName evidence="5">Pentacotripeptide-repeat region of PRORP domain-containing protein</fullName>
    </recommendedName>
</protein>
<dbReference type="EMBL" id="KI393980">
    <property type="protein sequence ID" value="ERN05878.1"/>
    <property type="molecule type" value="Genomic_DNA"/>
</dbReference>
<dbReference type="Gene3D" id="1.25.40.10">
    <property type="entry name" value="Tetratricopeptide repeat domain"/>
    <property type="match status" value="4"/>
</dbReference>
<reference evidence="4" key="1">
    <citation type="journal article" date="2013" name="Science">
        <title>The Amborella genome and the evolution of flowering plants.</title>
        <authorList>
            <consortium name="Amborella Genome Project"/>
        </authorList>
    </citation>
    <scope>NUCLEOTIDE SEQUENCE [LARGE SCALE GENOMIC DNA]</scope>
</reference>
<feature type="repeat" description="PPR" evidence="2">
    <location>
        <begin position="289"/>
        <end position="319"/>
    </location>
</feature>
<dbReference type="GO" id="GO:0009451">
    <property type="term" value="P:RNA modification"/>
    <property type="evidence" value="ECO:0007669"/>
    <property type="project" value="InterPro"/>
</dbReference>
<evidence type="ECO:0008006" key="5">
    <source>
        <dbReference type="Google" id="ProtNLM"/>
    </source>
</evidence>
<dbReference type="FunFam" id="1.25.40.10:FF:000196">
    <property type="entry name" value="Pentatricopeptide repeat-containing protein At4g14850"/>
    <property type="match status" value="1"/>
</dbReference>
<accession>W1PD48</accession>
<dbReference type="InterPro" id="IPR046960">
    <property type="entry name" value="PPR_At4g14850-like_plant"/>
</dbReference>
<dbReference type="GO" id="GO:0003723">
    <property type="term" value="F:RNA binding"/>
    <property type="evidence" value="ECO:0007669"/>
    <property type="project" value="InterPro"/>
</dbReference>
<dbReference type="HOGENOM" id="CLU_002706_0_1_1"/>
<dbReference type="PROSITE" id="PS51375">
    <property type="entry name" value="PPR"/>
    <property type="match status" value="3"/>
</dbReference>
<sequence>MPHLRCIKPSISSSPPPQLNLLLSPPSFLPSLLKSCATHGFLLSGHIVHTHLVKTNLLSRPHIATALLSLYAKCSSTPCKAHQLFDEMRERCVVSWTALLSAHKPSESLPLFKQMCLSDSSPNAITMVTLLSSLAHHHFTLLECIHSFIIRSGFCSDLPVSNSLINIYSRCGDFVASRRVFDEMHERDLVSWNSIISGYSQNGDVVKVAEFLVSMRIRGMCPDLSTLGSLASAIGDMGRLDWGRSVHAQVLTCGFESDILVETALMDMYLRCGAIGFASSLFERMTERDLVAWNSMISGLVHNSLPIEALRVFYQMLKSWASFPSSATFASVLAACAQMDFGIEPEIEHYASIIDLLSRAGRVEEAYGFLKSMKSEPTIEVLGILLGACRNNGRTELAEVITDEILRLRPQAAEAYVQLAHGHAALSQWDGMAETLVKMRAMGLKKVPGWSFVQLNGTINTFFAYHTSHPQFHEIMVALKLLDFQMREEIVLISSPNL</sequence>
<dbReference type="PANTHER" id="PTHR47926:SF451">
    <property type="entry name" value="TETRATRICOPEPTIDE-LIKE HELICAL DOMAIN SUPERFAMILY"/>
    <property type="match status" value="1"/>
</dbReference>
<dbReference type="Gramene" id="ERN05878">
    <property type="protein sequence ID" value="ERN05878"/>
    <property type="gene ID" value="AMTR_s00006p00265460"/>
</dbReference>
<dbReference type="Proteomes" id="UP000017836">
    <property type="component" value="Unassembled WGS sequence"/>
</dbReference>
<evidence type="ECO:0000313" key="4">
    <source>
        <dbReference type="Proteomes" id="UP000017836"/>
    </source>
</evidence>
<name>W1PD48_AMBTC</name>
<keyword evidence="1" id="KW-0677">Repeat</keyword>
<dbReference type="eggNOG" id="KOG4197">
    <property type="taxonomic scope" value="Eukaryota"/>
</dbReference>
<dbReference type="PANTHER" id="PTHR47926">
    <property type="entry name" value="PENTATRICOPEPTIDE REPEAT-CONTAINING PROTEIN"/>
    <property type="match status" value="1"/>
</dbReference>
<dbReference type="InterPro" id="IPR011990">
    <property type="entry name" value="TPR-like_helical_dom_sf"/>
</dbReference>
<dbReference type="AlphaFoldDB" id="W1PD48"/>
<proteinExistence type="predicted"/>
<dbReference type="InterPro" id="IPR002885">
    <property type="entry name" value="PPR_rpt"/>
</dbReference>
<feature type="repeat" description="PPR" evidence="2">
    <location>
        <begin position="188"/>
        <end position="222"/>
    </location>
</feature>
<keyword evidence="4" id="KW-1185">Reference proteome</keyword>
<dbReference type="NCBIfam" id="TIGR00756">
    <property type="entry name" value="PPR"/>
    <property type="match status" value="4"/>
</dbReference>